<reference evidence="3" key="1">
    <citation type="submission" date="2020-02" db="EMBL/GenBank/DDBJ databases">
        <authorList>
            <person name="Olsen N.S."/>
            <person name="Forero-Junco L."/>
            <person name="Kot W."/>
            <person name="Hansen L.H."/>
        </authorList>
    </citation>
    <scope>NUCLEOTIDE SEQUENCE [LARGE SCALE GENOMIC DNA]</scope>
</reference>
<evidence type="ECO:0000313" key="2">
    <source>
        <dbReference type="EMBL" id="QIN98257.1"/>
    </source>
</evidence>
<feature type="region of interest" description="Disordered" evidence="1">
    <location>
        <begin position="102"/>
        <end position="175"/>
    </location>
</feature>
<dbReference type="EMBL" id="MT074434">
    <property type="protein sequence ID" value="QIN98257.1"/>
    <property type="molecule type" value="Genomic_DNA"/>
</dbReference>
<feature type="compositionally biased region" description="Basic and acidic residues" evidence="1">
    <location>
        <begin position="102"/>
        <end position="159"/>
    </location>
</feature>
<evidence type="ECO:0000256" key="1">
    <source>
        <dbReference type="SAM" id="MobiDB-lite"/>
    </source>
</evidence>
<gene>
    <name evidence="2" type="ORF">emiel_34</name>
</gene>
<sequence length="175" mass="19133">MTYINSRNEQTLSPVDEEKIMSEKLTFVTGKEEVNGVLYPAAGTGARYVWDLADKAHEEGKSSSDVMDEVVATTEMSRGTVSSQLTYWRKATGKVLAKRVDTAKAERDAAKAAEKQRKAEERARIKAEKAEAKAAEQIRKAEEKAEKARQKAEAAKAEAAKLAGAIEGDNEEVAE</sequence>
<protein>
    <submittedName>
        <fullName evidence="2">Uncharacterized protein</fullName>
    </submittedName>
</protein>
<evidence type="ECO:0000313" key="3">
    <source>
        <dbReference type="Proteomes" id="UP000502222"/>
    </source>
</evidence>
<organism evidence="2 3">
    <name type="scientific">Salmonella phage emiel</name>
    <dbReference type="NCBI Taxonomy" id="2713295"/>
    <lineage>
        <taxon>Viruses</taxon>
        <taxon>Duplodnaviria</taxon>
        <taxon>Heunggongvirae</taxon>
        <taxon>Uroviricota</taxon>
        <taxon>Caudoviricetes</taxon>
        <taxon>Rosemountvirus</taxon>
        <taxon>Rosemountvirus yarpen</taxon>
    </lineage>
</organism>
<dbReference type="Proteomes" id="UP000502222">
    <property type="component" value="Genome"/>
</dbReference>
<accession>A0A6G8RA42</accession>
<proteinExistence type="predicted"/>
<name>A0A6G8RA42_9CAUD</name>